<dbReference type="OrthoDB" id="2378324at2759"/>
<protein>
    <recommendedName>
        <fullName evidence="4">HD domain-containing protein</fullName>
    </recommendedName>
</protein>
<dbReference type="EMBL" id="FJOG01000012">
    <property type="protein sequence ID" value="CZR58682.1"/>
    <property type="molecule type" value="Genomic_DNA"/>
</dbReference>
<dbReference type="SUPFAM" id="SSF109604">
    <property type="entry name" value="HD-domain/PDEase-like"/>
    <property type="match status" value="1"/>
</dbReference>
<name>A0A1L7X0Z1_9HELO</name>
<keyword evidence="3" id="KW-1185">Reference proteome</keyword>
<dbReference type="PANTHER" id="PTHR35569">
    <property type="entry name" value="CYANAMIDE HYDRATASE DDI2-RELATED"/>
    <property type="match status" value="1"/>
</dbReference>
<organism evidence="2 3">
    <name type="scientific">Phialocephala subalpina</name>
    <dbReference type="NCBI Taxonomy" id="576137"/>
    <lineage>
        <taxon>Eukaryota</taxon>
        <taxon>Fungi</taxon>
        <taxon>Dikarya</taxon>
        <taxon>Ascomycota</taxon>
        <taxon>Pezizomycotina</taxon>
        <taxon>Leotiomycetes</taxon>
        <taxon>Helotiales</taxon>
        <taxon>Mollisiaceae</taxon>
        <taxon>Phialocephala</taxon>
        <taxon>Phialocephala fortinii species complex</taxon>
    </lineage>
</organism>
<evidence type="ECO:0000313" key="2">
    <source>
        <dbReference type="EMBL" id="CZR58682.1"/>
    </source>
</evidence>
<accession>A0A1L7X0Z1</accession>
<feature type="signal peptide" evidence="1">
    <location>
        <begin position="1"/>
        <end position="21"/>
    </location>
</feature>
<dbReference type="PANTHER" id="PTHR35569:SF1">
    <property type="entry name" value="CYANAMIDE HYDRATASE DDI2-RELATED"/>
    <property type="match status" value="1"/>
</dbReference>
<reference evidence="2 3" key="1">
    <citation type="submission" date="2016-03" db="EMBL/GenBank/DDBJ databases">
        <authorList>
            <person name="Ploux O."/>
        </authorList>
    </citation>
    <scope>NUCLEOTIDE SEQUENCE [LARGE SCALE GENOMIC DNA]</scope>
    <source>
        <strain evidence="2 3">UAMH 11012</strain>
    </source>
</reference>
<evidence type="ECO:0008006" key="4">
    <source>
        <dbReference type="Google" id="ProtNLM"/>
    </source>
</evidence>
<gene>
    <name evidence="2" type="ORF">PAC_08574</name>
</gene>
<sequence>MQLLKYSSVATFVVLLATVNALPHVAKTGLSARGSNIPTQVIAGVTVPDTPIVKAAQAYARAHSDDMTFNHVMRSWLFGAIIINKNATQRAAIDPETHAVAALLHDLGWDNTGELISEDKRFEVDGAIAAWNFIDTAILNGTAHGWDENRKQLVWDTIALHTTPTIFAYKQPVVAMTAVGIFSDFQGPNSDMSHTLTWDEYTRVTGAFPRHDLGPSVSKIICGFGRTKPATTYDTWMMPFGDRYVENYTQEAKGHLAIDLVQGALPN</sequence>
<proteinExistence type="predicted"/>
<dbReference type="Proteomes" id="UP000184330">
    <property type="component" value="Unassembled WGS sequence"/>
</dbReference>
<feature type="chain" id="PRO_5009875217" description="HD domain-containing protein" evidence="1">
    <location>
        <begin position="22"/>
        <end position="267"/>
    </location>
</feature>
<dbReference type="Gene3D" id="1.10.3210.10">
    <property type="entry name" value="Hypothetical protein af1432"/>
    <property type="match status" value="1"/>
</dbReference>
<evidence type="ECO:0000256" key="1">
    <source>
        <dbReference type="SAM" id="SignalP"/>
    </source>
</evidence>
<dbReference type="STRING" id="576137.A0A1L7X0Z1"/>
<evidence type="ECO:0000313" key="3">
    <source>
        <dbReference type="Proteomes" id="UP000184330"/>
    </source>
</evidence>
<dbReference type="AlphaFoldDB" id="A0A1L7X0Z1"/>
<keyword evidence="1" id="KW-0732">Signal</keyword>